<evidence type="ECO:0000256" key="2">
    <source>
        <dbReference type="ARBA" id="ARBA00022723"/>
    </source>
</evidence>
<dbReference type="OrthoDB" id="1903104at2759"/>
<dbReference type="PANTHER" id="PTHR45888:SF5">
    <property type="entry name" value="D4, ISOFORM A"/>
    <property type="match status" value="1"/>
</dbReference>
<keyword evidence="3" id="KW-0677">Repeat</keyword>
<keyword evidence="4 9" id="KW-0863">Zinc-finger</keyword>
<feature type="domain" description="C2H2-type" evidence="11">
    <location>
        <begin position="233"/>
        <end position="261"/>
    </location>
</feature>
<dbReference type="AlphaFoldDB" id="A0A653D5H9"/>
<gene>
    <name evidence="12" type="ORF">CALMAC_LOCUS14609</name>
</gene>
<dbReference type="SUPFAM" id="SSF57667">
    <property type="entry name" value="beta-beta-alpha zinc fingers"/>
    <property type="match status" value="1"/>
</dbReference>
<evidence type="ECO:0000256" key="10">
    <source>
        <dbReference type="SAM" id="MobiDB-lite"/>
    </source>
</evidence>
<feature type="compositionally biased region" description="Pro residues" evidence="10">
    <location>
        <begin position="420"/>
        <end position="430"/>
    </location>
</feature>
<evidence type="ECO:0000313" key="13">
    <source>
        <dbReference type="Proteomes" id="UP000410492"/>
    </source>
</evidence>
<keyword evidence="6" id="KW-0805">Transcription regulation</keyword>
<feature type="compositionally biased region" description="Polar residues" evidence="10">
    <location>
        <begin position="350"/>
        <end position="368"/>
    </location>
</feature>
<keyword evidence="13" id="KW-1185">Reference proteome</keyword>
<dbReference type="EMBL" id="CAACVG010010271">
    <property type="protein sequence ID" value="VEN55429.1"/>
    <property type="molecule type" value="Genomic_DNA"/>
</dbReference>
<sequence length="553" mass="58434">MATTIVASPSVPEVPEKPRTSLEKIESFLNDSTYKEILESSLNYNTRLCIERRLRLPFFDTQTGVAQNHSSLYMNKRQRIPGILSGQIYTYPRQRWRKKRRQYLTMSTRPFTRAVDLLDGVDGDMHSISQMENPALQDTDSKDSQLLKDEASKEWFYDEADMLEMDAYDEPDPDSDMDYEEDYRKRRKGKKASGRGRTDSPSTPGKRKGTGRGRKKAAGHSFEPTPGDPDKPYACELCGARYKTRPGLTYHYNHSHKEGASDENSRDSAGMGPTAAAGAAPIGGVGSPAGAAPPLVGGAPVAVAAPPLGGGGVAGAAVGSALQQPGPVVDPPPQQPTAATVTQAMPRPSDQGTVYQDSYVSFLNQTPGTPVRRSRQPGSAPSPGSVVPPPMGGPPIPTPTGVPLPSVGGPPTQAASGAPPTLPPNLPTQQPPQQQTLPLGGASAADDPPMPVLVPEKAIEPGVIPPGPALPMQVPPPEPLAGGPSVEGVEKKGPSNASPYCDFCLGDSKENKKTGTQEELVSCSDCGRSGKAAFQESGDGRGDTISGSTQRKM</sequence>
<dbReference type="PANTHER" id="PTHR45888">
    <property type="entry name" value="HL01030P-RELATED"/>
    <property type="match status" value="1"/>
</dbReference>
<dbReference type="InterPro" id="IPR013087">
    <property type="entry name" value="Znf_C2H2_type"/>
</dbReference>
<dbReference type="Pfam" id="PF14051">
    <property type="entry name" value="DPF1-3_N"/>
    <property type="match status" value="1"/>
</dbReference>
<dbReference type="GO" id="GO:0071565">
    <property type="term" value="C:nBAF complex"/>
    <property type="evidence" value="ECO:0007669"/>
    <property type="project" value="TreeGrafter"/>
</dbReference>
<dbReference type="InterPro" id="IPR036236">
    <property type="entry name" value="Znf_C2H2_sf"/>
</dbReference>
<evidence type="ECO:0000256" key="9">
    <source>
        <dbReference type="PROSITE-ProRule" id="PRU00042"/>
    </source>
</evidence>
<feature type="region of interest" description="Disordered" evidence="10">
    <location>
        <begin position="253"/>
        <end position="498"/>
    </location>
</feature>
<evidence type="ECO:0000256" key="6">
    <source>
        <dbReference type="ARBA" id="ARBA00023015"/>
    </source>
</evidence>
<reference evidence="12 13" key="1">
    <citation type="submission" date="2019-01" db="EMBL/GenBank/DDBJ databases">
        <authorList>
            <person name="Sayadi A."/>
        </authorList>
    </citation>
    <scope>NUCLEOTIDE SEQUENCE [LARGE SCALE GENOMIC DNA]</scope>
</reference>
<feature type="region of interest" description="Disordered" evidence="10">
    <location>
        <begin position="167"/>
        <end position="231"/>
    </location>
</feature>
<keyword evidence="8" id="KW-0539">Nucleus</keyword>
<evidence type="ECO:0000256" key="3">
    <source>
        <dbReference type="ARBA" id="ARBA00022737"/>
    </source>
</evidence>
<evidence type="ECO:0000259" key="11">
    <source>
        <dbReference type="PROSITE" id="PS50157"/>
    </source>
</evidence>
<accession>A0A653D5H9</accession>
<evidence type="ECO:0000256" key="1">
    <source>
        <dbReference type="ARBA" id="ARBA00004123"/>
    </source>
</evidence>
<feature type="compositionally biased region" description="Basic residues" evidence="10">
    <location>
        <begin position="185"/>
        <end position="194"/>
    </location>
</feature>
<feature type="compositionally biased region" description="Basic and acidic residues" evidence="10">
    <location>
        <begin position="255"/>
        <end position="266"/>
    </location>
</feature>
<evidence type="ECO:0000256" key="5">
    <source>
        <dbReference type="ARBA" id="ARBA00022833"/>
    </source>
</evidence>
<feature type="compositionally biased region" description="Pro residues" evidence="10">
    <location>
        <begin position="386"/>
        <end position="402"/>
    </location>
</feature>
<feature type="compositionally biased region" description="Low complexity" evidence="10">
    <location>
        <begin position="288"/>
        <end position="307"/>
    </location>
</feature>
<dbReference type="GO" id="GO:0007399">
    <property type="term" value="P:nervous system development"/>
    <property type="evidence" value="ECO:0007669"/>
    <property type="project" value="TreeGrafter"/>
</dbReference>
<comment type="subcellular location">
    <subcellularLocation>
        <location evidence="1">Nucleus</location>
    </subcellularLocation>
</comment>
<evidence type="ECO:0000256" key="8">
    <source>
        <dbReference type="ARBA" id="ARBA00023242"/>
    </source>
</evidence>
<feature type="compositionally biased region" description="Low complexity" evidence="10">
    <location>
        <begin position="336"/>
        <end position="346"/>
    </location>
</feature>
<name>A0A653D5H9_CALMS</name>
<keyword evidence="2" id="KW-0479">Metal-binding</keyword>
<evidence type="ECO:0000313" key="12">
    <source>
        <dbReference type="EMBL" id="VEN55429.1"/>
    </source>
</evidence>
<dbReference type="PROSITE" id="PS50157">
    <property type="entry name" value="ZINC_FINGER_C2H2_2"/>
    <property type="match status" value="1"/>
</dbReference>
<dbReference type="InterPro" id="IPR025750">
    <property type="entry name" value="DPF1-3_N"/>
</dbReference>
<dbReference type="Proteomes" id="UP000410492">
    <property type="component" value="Unassembled WGS sequence"/>
</dbReference>
<dbReference type="GO" id="GO:0008270">
    <property type="term" value="F:zinc ion binding"/>
    <property type="evidence" value="ECO:0007669"/>
    <property type="project" value="UniProtKB-KW"/>
</dbReference>
<feature type="region of interest" description="Disordered" evidence="10">
    <location>
        <begin position="528"/>
        <end position="553"/>
    </location>
</feature>
<protein>
    <recommendedName>
        <fullName evidence="11">C2H2-type domain-containing protein</fullName>
    </recommendedName>
</protein>
<dbReference type="PROSITE" id="PS00028">
    <property type="entry name" value="ZINC_FINGER_C2H2_1"/>
    <property type="match status" value="1"/>
</dbReference>
<feature type="compositionally biased region" description="Basic residues" evidence="10">
    <location>
        <begin position="205"/>
        <end position="218"/>
    </location>
</feature>
<keyword evidence="5" id="KW-0862">Zinc</keyword>
<organism evidence="12 13">
    <name type="scientific">Callosobruchus maculatus</name>
    <name type="common">Southern cowpea weevil</name>
    <name type="synonym">Pulse bruchid</name>
    <dbReference type="NCBI Taxonomy" id="64391"/>
    <lineage>
        <taxon>Eukaryota</taxon>
        <taxon>Metazoa</taxon>
        <taxon>Ecdysozoa</taxon>
        <taxon>Arthropoda</taxon>
        <taxon>Hexapoda</taxon>
        <taxon>Insecta</taxon>
        <taxon>Pterygota</taxon>
        <taxon>Neoptera</taxon>
        <taxon>Endopterygota</taxon>
        <taxon>Coleoptera</taxon>
        <taxon>Polyphaga</taxon>
        <taxon>Cucujiformia</taxon>
        <taxon>Chrysomeloidea</taxon>
        <taxon>Chrysomelidae</taxon>
        <taxon>Bruchinae</taxon>
        <taxon>Bruchini</taxon>
        <taxon>Callosobruchus</taxon>
    </lineage>
</organism>
<feature type="compositionally biased region" description="Acidic residues" evidence="10">
    <location>
        <begin position="167"/>
        <end position="181"/>
    </location>
</feature>
<feature type="compositionally biased region" description="Low complexity" evidence="10">
    <location>
        <begin position="315"/>
        <end position="327"/>
    </location>
</feature>
<evidence type="ECO:0000256" key="4">
    <source>
        <dbReference type="ARBA" id="ARBA00022771"/>
    </source>
</evidence>
<keyword evidence="7" id="KW-0804">Transcription</keyword>
<feature type="compositionally biased region" description="Low complexity" evidence="10">
    <location>
        <begin position="268"/>
        <end position="280"/>
    </location>
</feature>
<feature type="compositionally biased region" description="Pro residues" evidence="10">
    <location>
        <begin position="463"/>
        <end position="479"/>
    </location>
</feature>
<proteinExistence type="predicted"/>
<evidence type="ECO:0000256" key="7">
    <source>
        <dbReference type="ARBA" id="ARBA00023163"/>
    </source>
</evidence>